<gene>
    <name evidence="3" type="ORF">GCM10009755_02070</name>
</gene>
<organism evidence="3 4">
    <name type="scientific">Brevibacterium samyangense</name>
    <dbReference type="NCBI Taxonomy" id="366888"/>
    <lineage>
        <taxon>Bacteria</taxon>
        <taxon>Bacillati</taxon>
        <taxon>Actinomycetota</taxon>
        <taxon>Actinomycetes</taxon>
        <taxon>Micrococcales</taxon>
        <taxon>Brevibacteriaceae</taxon>
        <taxon>Brevibacterium</taxon>
    </lineage>
</organism>
<name>A0ABN2T4H6_9MICO</name>
<dbReference type="InterPro" id="IPR036163">
    <property type="entry name" value="HMA_dom_sf"/>
</dbReference>
<dbReference type="Proteomes" id="UP001500755">
    <property type="component" value="Unassembled WGS sequence"/>
</dbReference>
<dbReference type="RefSeq" id="WP_344306140.1">
    <property type="nucleotide sequence ID" value="NZ_BAAANO010000002.1"/>
</dbReference>
<dbReference type="PROSITE" id="PS01047">
    <property type="entry name" value="HMA_1"/>
    <property type="match status" value="1"/>
</dbReference>
<evidence type="ECO:0000313" key="3">
    <source>
        <dbReference type="EMBL" id="GAA1998371.1"/>
    </source>
</evidence>
<reference evidence="3 4" key="1">
    <citation type="journal article" date="2019" name="Int. J. Syst. Evol. Microbiol.">
        <title>The Global Catalogue of Microorganisms (GCM) 10K type strain sequencing project: providing services to taxonomists for standard genome sequencing and annotation.</title>
        <authorList>
            <consortium name="The Broad Institute Genomics Platform"/>
            <consortium name="The Broad Institute Genome Sequencing Center for Infectious Disease"/>
            <person name="Wu L."/>
            <person name="Ma J."/>
        </authorList>
    </citation>
    <scope>NUCLEOTIDE SEQUENCE [LARGE SCALE GENOMIC DNA]</scope>
    <source>
        <strain evidence="3 4">JCM 14546</strain>
    </source>
</reference>
<comment type="caution">
    <text evidence="3">The sequence shown here is derived from an EMBL/GenBank/DDBJ whole genome shotgun (WGS) entry which is preliminary data.</text>
</comment>
<evidence type="ECO:0000256" key="1">
    <source>
        <dbReference type="ARBA" id="ARBA00022723"/>
    </source>
</evidence>
<dbReference type="Gene3D" id="3.30.70.100">
    <property type="match status" value="1"/>
</dbReference>
<keyword evidence="1" id="KW-0479">Metal-binding</keyword>
<sequence>MTTTELRITGMTCGHCVAAVTEELTALEGVTDVSVDLVAGGTSPVTVTSSAPLDPSQVAAAVDEAGYSLE</sequence>
<feature type="domain" description="HMA" evidence="2">
    <location>
        <begin position="2"/>
        <end position="70"/>
    </location>
</feature>
<evidence type="ECO:0000313" key="4">
    <source>
        <dbReference type="Proteomes" id="UP001500755"/>
    </source>
</evidence>
<dbReference type="Pfam" id="PF00403">
    <property type="entry name" value="HMA"/>
    <property type="match status" value="1"/>
</dbReference>
<accession>A0ABN2T4H6</accession>
<evidence type="ECO:0000259" key="2">
    <source>
        <dbReference type="PROSITE" id="PS50846"/>
    </source>
</evidence>
<proteinExistence type="predicted"/>
<dbReference type="SUPFAM" id="SSF55008">
    <property type="entry name" value="HMA, heavy metal-associated domain"/>
    <property type="match status" value="1"/>
</dbReference>
<dbReference type="CDD" id="cd00371">
    <property type="entry name" value="HMA"/>
    <property type="match status" value="1"/>
</dbReference>
<keyword evidence="4" id="KW-1185">Reference proteome</keyword>
<dbReference type="EMBL" id="BAAANO010000002">
    <property type="protein sequence ID" value="GAA1998371.1"/>
    <property type="molecule type" value="Genomic_DNA"/>
</dbReference>
<dbReference type="PROSITE" id="PS50846">
    <property type="entry name" value="HMA_2"/>
    <property type="match status" value="1"/>
</dbReference>
<dbReference type="InterPro" id="IPR006121">
    <property type="entry name" value="HMA_dom"/>
</dbReference>
<dbReference type="InterPro" id="IPR017969">
    <property type="entry name" value="Heavy-metal-associated_CS"/>
</dbReference>
<protein>
    <submittedName>
        <fullName evidence="3">Heavy-metal-associated domain-containing protein</fullName>
    </submittedName>
</protein>